<evidence type="ECO:0000256" key="13">
    <source>
        <dbReference type="PROSITE-ProRule" id="PRU01379"/>
    </source>
</evidence>
<evidence type="ECO:0000256" key="5">
    <source>
        <dbReference type="ARBA" id="ARBA00022525"/>
    </source>
</evidence>
<dbReference type="PROSITE" id="PS52035">
    <property type="entry name" value="PEPTIDASE_M14"/>
    <property type="match status" value="1"/>
</dbReference>
<feature type="domain" description="Peptidase M14" evidence="15">
    <location>
        <begin position="67"/>
        <end position="356"/>
    </location>
</feature>
<sequence length="673" mass="74871">MVHPWSTVLFAVTVLAKSQYGENHVAINFDSQLVEKTAFPEPNVTLHSPAFRTNATLTPGWLFGTEGVTSPSQLNDFLRNIAEKNPTWAKYDVAPFVSEEGEAFPYVYLSTTGNSTSHKLRVWIQASVHGNEPAGDEATLALLGAMDQDPGWALGFLEKMDVLVLPRYNPDGNAYREQTCNPATHTQLADFQRALATNFDPNRDHTKLFRQQTRDIKAWFSSYAPNIAVDLHEYGAGTRYARDYSNAADGMFSAAKNLNIHPDIRRLSETVFAPAIQESLESAGLRGEPYVTASRTNGTPILDEAGTDAKIGRNAMGLTQCVTFLTETRGIGIASQSFKRRTYAGLRMILGVLNTARDQAANVQKTIEDAIDDWEQSKEDIVVTDYTTSANRTYTMVDRRNGEVVQLPVEFSSATPAMANLTRTRPEAYIIPRAWSDLADRLRVSGLEVETLDEGFEGQVEVYNITSSSLASSYYEGTILNTVTTQTLVQKVSLPKGSFWVSSAQKNAGLAFVALEPENIDSYVSFGIVPMEVADLYPVFRTKFCMSPVTRFHPSWWRFPLFTPTQPLGKPGNSPIFTFGHGLLLAFQPFTSLGQTAMLYARQMHILKRHALLLHHHLLESICLHLLGKLGIDFWSQYHDRCLDMIPVFVGDPRRVRNDCCIDDGRAAIDTRG</sequence>
<comment type="cofactor">
    <cofactor evidence="1">
        <name>Zn(2+)</name>
        <dbReference type="ChEBI" id="CHEBI:29105"/>
    </cofactor>
</comment>
<evidence type="ECO:0000256" key="4">
    <source>
        <dbReference type="ARBA" id="ARBA00005988"/>
    </source>
</evidence>
<dbReference type="AlphaFoldDB" id="E5A979"/>
<evidence type="ECO:0000256" key="6">
    <source>
        <dbReference type="ARBA" id="ARBA00022670"/>
    </source>
</evidence>
<dbReference type="InParanoid" id="E5A979"/>
<dbReference type="PANTHER" id="PTHR11705:SF83">
    <property type="entry name" value="INACTIVE METALLOCARBOXYPEPTIDASE ECM14"/>
    <property type="match status" value="1"/>
</dbReference>
<feature type="chain" id="PRO_5003195179" description="Carboxypeptidase M14B" evidence="14">
    <location>
        <begin position="19"/>
        <end position="673"/>
    </location>
</feature>
<comment type="similarity">
    <text evidence="4 13">Belongs to the peptidase M14 family.</text>
</comment>
<dbReference type="Gene3D" id="3.40.630.10">
    <property type="entry name" value="Zn peptidases"/>
    <property type="match status" value="1"/>
</dbReference>
<dbReference type="HOGENOM" id="CLU_026103_1_0_1"/>
<evidence type="ECO:0000256" key="11">
    <source>
        <dbReference type="ARBA" id="ARBA00041263"/>
    </source>
</evidence>
<evidence type="ECO:0000256" key="9">
    <source>
        <dbReference type="ARBA" id="ARBA00023026"/>
    </source>
</evidence>
<dbReference type="CDD" id="cd06242">
    <property type="entry name" value="M14-like"/>
    <property type="match status" value="1"/>
</dbReference>
<dbReference type="GO" id="GO:0004181">
    <property type="term" value="F:metallocarboxypeptidase activity"/>
    <property type="evidence" value="ECO:0007669"/>
    <property type="project" value="InterPro"/>
</dbReference>
<dbReference type="STRING" id="985895.E5A979"/>
<comment type="subcellular location">
    <subcellularLocation>
        <location evidence="3">Secreted</location>
    </subcellularLocation>
</comment>
<dbReference type="Proteomes" id="UP000002668">
    <property type="component" value="Genome"/>
</dbReference>
<evidence type="ECO:0000256" key="7">
    <source>
        <dbReference type="ARBA" id="ARBA00022729"/>
    </source>
</evidence>
<proteinExistence type="inferred from homology"/>
<dbReference type="OrthoDB" id="3626597at2759"/>
<dbReference type="InterPro" id="IPR000834">
    <property type="entry name" value="Peptidase_M14"/>
</dbReference>
<name>E5A979_LEPMJ</name>
<evidence type="ECO:0000256" key="12">
    <source>
        <dbReference type="ARBA" id="ARBA00042017"/>
    </source>
</evidence>
<dbReference type="SUPFAM" id="SSF53187">
    <property type="entry name" value="Zn-dependent exopeptidases"/>
    <property type="match status" value="1"/>
</dbReference>
<protein>
    <recommendedName>
        <fullName evidence="12">Carboxypeptidase M14B</fullName>
    </recommendedName>
    <alternativeName>
        <fullName evidence="11">Carboxypeptidase MCPB</fullName>
    </alternativeName>
</protein>
<evidence type="ECO:0000256" key="2">
    <source>
        <dbReference type="ARBA" id="ARBA00003091"/>
    </source>
</evidence>
<feature type="active site" description="Proton donor/acceptor" evidence="13">
    <location>
        <position position="327"/>
    </location>
</feature>
<keyword evidence="8" id="KW-0378">Hydrolase</keyword>
<gene>
    <name evidence="16" type="ORF">LEMA_P013500.1</name>
</gene>
<evidence type="ECO:0000256" key="10">
    <source>
        <dbReference type="ARBA" id="ARBA00023180"/>
    </source>
</evidence>
<evidence type="ECO:0000313" key="17">
    <source>
        <dbReference type="Proteomes" id="UP000002668"/>
    </source>
</evidence>
<keyword evidence="5" id="KW-0964">Secreted</keyword>
<feature type="signal peptide" evidence="14">
    <location>
        <begin position="1"/>
        <end position="18"/>
    </location>
</feature>
<evidence type="ECO:0000313" key="16">
    <source>
        <dbReference type="EMBL" id="CBY00220.1"/>
    </source>
</evidence>
<dbReference type="PANTHER" id="PTHR11705">
    <property type="entry name" value="PROTEASE FAMILY M14 CARBOXYPEPTIDASE A,B"/>
    <property type="match status" value="1"/>
</dbReference>
<organism evidence="17">
    <name type="scientific">Leptosphaeria maculans (strain JN3 / isolate v23.1.3 / race Av1-4-5-6-7-8)</name>
    <name type="common">Blackleg fungus</name>
    <name type="synonym">Phoma lingam</name>
    <dbReference type="NCBI Taxonomy" id="985895"/>
    <lineage>
        <taxon>Eukaryota</taxon>
        <taxon>Fungi</taxon>
        <taxon>Dikarya</taxon>
        <taxon>Ascomycota</taxon>
        <taxon>Pezizomycotina</taxon>
        <taxon>Dothideomycetes</taxon>
        <taxon>Pleosporomycetidae</taxon>
        <taxon>Pleosporales</taxon>
        <taxon>Pleosporineae</taxon>
        <taxon>Leptosphaeriaceae</taxon>
        <taxon>Plenodomus</taxon>
        <taxon>Plenodomus lingam/Leptosphaeria maculans species complex</taxon>
    </lineage>
</organism>
<dbReference type="VEuPathDB" id="FungiDB:LEMA_P013500.1"/>
<dbReference type="GO" id="GO:0006508">
    <property type="term" value="P:proteolysis"/>
    <property type="evidence" value="ECO:0007669"/>
    <property type="project" value="UniProtKB-KW"/>
</dbReference>
<evidence type="ECO:0000256" key="14">
    <source>
        <dbReference type="SAM" id="SignalP"/>
    </source>
</evidence>
<dbReference type="GO" id="GO:0008270">
    <property type="term" value="F:zinc ion binding"/>
    <property type="evidence" value="ECO:0007669"/>
    <property type="project" value="InterPro"/>
</dbReference>
<dbReference type="eggNOG" id="ENOG502SIAH">
    <property type="taxonomic scope" value="Eukaryota"/>
</dbReference>
<keyword evidence="10" id="KW-0325">Glycoprotein</keyword>
<keyword evidence="9" id="KW-0843">Virulence</keyword>
<keyword evidence="17" id="KW-1185">Reference proteome</keyword>
<evidence type="ECO:0000259" key="15">
    <source>
        <dbReference type="PROSITE" id="PS52035"/>
    </source>
</evidence>
<reference evidence="17" key="1">
    <citation type="journal article" date="2011" name="Nat. Commun.">
        <title>Effector diversification within compartments of the Leptosphaeria maculans genome affected by Repeat-Induced Point mutations.</title>
        <authorList>
            <person name="Rouxel T."/>
            <person name="Grandaubert J."/>
            <person name="Hane J.K."/>
            <person name="Hoede C."/>
            <person name="van de Wouw A.P."/>
            <person name="Couloux A."/>
            <person name="Dominguez V."/>
            <person name="Anthouard V."/>
            <person name="Bally P."/>
            <person name="Bourras S."/>
            <person name="Cozijnsen A.J."/>
            <person name="Ciuffetti L.M."/>
            <person name="Degrave A."/>
            <person name="Dilmaghani A."/>
            <person name="Duret L."/>
            <person name="Fudal I."/>
            <person name="Goodwin S.B."/>
            <person name="Gout L."/>
            <person name="Glaser N."/>
            <person name="Linglin J."/>
            <person name="Kema G.H.J."/>
            <person name="Lapalu N."/>
            <person name="Lawrence C.B."/>
            <person name="May K."/>
            <person name="Meyer M."/>
            <person name="Ollivier B."/>
            <person name="Poulain J."/>
            <person name="Schoch C.L."/>
            <person name="Simon A."/>
            <person name="Spatafora J.W."/>
            <person name="Stachowiak A."/>
            <person name="Turgeon B.G."/>
            <person name="Tyler B.M."/>
            <person name="Vincent D."/>
            <person name="Weissenbach J."/>
            <person name="Amselem J."/>
            <person name="Quesneville H."/>
            <person name="Oliver R.P."/>
            <person name="Wincker P."/>
            <person name="Balesdent M.-H."/>
            <person name="Howlett B.J."/>
        </authorList>
    </citation>
    <scope>NUCLEOTIDE SEQUENCE [LARGE SCALE GENOMIC DNA]</scope>
    <source>
        <strain evidence="17">JN3 / isolate v23.1.3 / race Av1-4-5-6-7-8</strain>
    </source>
</reference>
<evidence type="ECO:0000256" key="3">
    <source>
        <dbReference type="ARBA" id="ARBA00004613"/>
    </source>
</evidence>
<dbReference type="EMBL" id="FP929138">
    <property type="protein sequence ID" value="CBY00220.1"/>
    <property type="molecule type" value="Genomic_DNA"/>
</dbReference>
<keyword evidence="7 14" id="KW-0732">Signal</keyword>
<evidence type="ECO:0000256" key="8">
    <source>
        <dbReference type="ARBA" id="ARBA00022801"/>
    </source>
</evidence>
<dbReference type="GO" id="GO:0005576">
    <property type="term" value="C:extracellular region"/>
    <property type="evidence" value="ECO:0007669"/>
    <property type="project" value="UniProtKB-SubCell"/>
</dbReference>
<accession>E5A979</accession>
<evidence type="ECO:0000256" key="1">
    <source>
        <dbReference type="ARBA" id="ARBA00001947"/>
    </source>
</evidence>
<comment type="function">
    <text evidence="2">Extracellular metalloprotease that contributes to pathogenicity.</text>
</comment>
<dbReference type="Pfam" id="PF00246">
    <property type="entry name" value="Peptidase_M14"/>
    <property type="match status" value="1"/>
</dbReference>
<keyword evidence="6" id="KW-0645">Protease</keyword>